<protein>
    <recommendedName>
        <fullName evidence="2">N-acetylmuramoyl-L-alanine amidase</fullName>
        <ecNumber evidence="2">3.5.1.28</ecNumber>
    </recommendedName>
</protein>
<evidence type="ECO:0000256" key="3">
    <source>
        <dbReference type="ARBA" id="ARBA00022801"/>
    </source>
</evidence>
<evidence type="ECO:0000256" key="2">
    <source>
        <dbReference type="ARBA" id="ARBA00011901"/>
    </source>
</evidence>
<evidence type="ECO:0000259" key="4">
    <source>
        <dbReference type="SMART" id="SM00646"/>
    </source>
</evidence>
<keyword evidence="3" id="KW-0378">Hydrolase</keyword>
<dbReference type="InterPro" id="IPR002508">
    <property type="entry name" value="MurNAc-LAA_cat"/>
</dbReference>
<dbReference type="AlphaFoldDB" id="A0A1I0VAD9"/>
<name>A0A1I0VAD9_9RHOB</name>
<dbReference type="CDD" id="cd02696">
    <property type="entry name" value="MurNAc-LAA"/>
    <property type="match status" value="1"/>
</dbReference>
<dbReference type="GO" id="GO:0008745">
    <property type="term" value="F:N-acetylmuramoyl-L-alanine amidase activity"/>
    <property type="evidence" value="ECO:0007669"/>
    <property type="project" value="UniProtKB-EC"/>
</dbReference>
<dbReference type="PANTHER" id="PTHR30404:SF0">
    <property type="entry name" value="N-ACETYLMURAMOYL-L-ALANINE AMIDASE AMIC"/>
    <property type="match status" value="1"/>
</dbReference>
<sequence>MHLGSWRLKSLRQDRLASGDRAVYRLLLLLLAALWTGLAAPLVAESARIDPARTEVQQLWRGVEIRIGLSRGVPYRAVFHQGPPRITFDLRDADLTAFDQVQLQVKDITSTQVEPAGTGWARLTMYLARPLLPGDISMSINEDGSAQLIAILRPASEAAFRDVALPAQETPELPADPPPFRVVIDPGHGGHDPGAEYGRVPEKTLMLAMARDLAAALPKAGADIEVVLTRDSDVFVGLEERLRRARAAGGGLFISLHADAVTEGEAHGATVHLLSPSSRQRASQRLTERHDRSHLLEGHDLTGTDDRVAHVLLDLARQSTSPRTERLARGILTELRAAELAVNSRPIRRAGFSVLKAADMPSILLELGFLSSERDRADLNDPAWRQRMAAAIAQAVTVWAEAEDADR</sequence>
<dbReference type="SUPFAM" id="SSF53187">
    <property type="entry name" value="Zn-dependent exopeptidases"/>
    <property type="match status" value="1"/>
</dbReference>
<evidence type="ECO:0000313" key="6">
    <source>
        <dbReference type="Proteomes" id="UP000198796"/>
    </source>
</evidence>
<dbReference type="STRING" id="871651.SAMN05421688_0397"/>
<dbReference type="SMART" id="SM00646">
    <property type="entry name" value="Ami_3"/>
    <property type="match status" value="1"/>
</dbReference>
<dbReference type="InterPro" id="IPR050695">
    <property type="entry name" value="N-acetylmuramoyl_amidase_3"/>
</dbReference>
<dbReference type="Gene3D" id="3.40.630.40">
    <property type="entry name" value="Zn-dependent exopeptidases"/>
    <property type="match status" value="1"/>
</dbReference>
<dbReference type="EMBL" id="FOJU01000001">
    <property type="protein sequence ID" value="SFA72556.1"/>
    <property type="molecule type" value="Genomic_DNA"/>
</dbReference>
<accession>A0A1I0VAD9</accession>
<organism evidence="5 6">
    <name type="scientific">Poseidonocella pacifica</name>
    <dbReference type="NCBI Taxonomy" id="871651"/>
    <lineage>
        <taxon>Bacteria</taxon>
        <taxon>Pseudomonadati</taxon>
        <taxon>Pseudomonadota</taxon>
        <taxon>Alphaproteobacteria</taxon>
        <taxon>Rhodobacterales</taxon>
        <taxon>Roseobacteraceae</taxon>
        <taxon>Poseidonocella</taxon>
    </lineage>
</organism>
<evidence type="ECO:0000313" key="5">
    <source>
        <dbReference type="EMBL" id="SFA72556.1"/>
    </source>
</evidence>
<dbReference type="Pfam" id="PF01520">
    <property type="entry name" value="Amidase_3"/>
    <property type="match status" value="1"/>
</dbReference>
<reference evidence="5 6" key="1">
    <citation type="submission" date="2016-10" db="EMBL/GenBank/DDBJ databases">
        <authorList>
            <person name="de Groot N.N."/>
        </authorList>
    </citation>
    <scope>NUCLEOTIDE SEQUENCE [LARGE SCALE GENOMIC DNA]</scope>
    <source>
        <strain evidence="5 6">DSM 29316</strain>
    </source>
</reference>
<evidence type="ECO:0000256" key="1">
    <source>
        <dbReference type="ARBA" id="ARBA00001561"/>
    </source>
</evidence>
<gene>
    <name evidence="5" type="ORF">SAMN05421688_0397</name>
</gene>
<dbReference type="GO" id="GO:0030288">
    <property type="term" value="C:outer membrane-bounded periplasmic space"/>
    <property type="evidence" value="ECO:0007669"/>
    <property type="project" value="TreeGrafter"/>
</dbReference>
<proteinExistence type="predicted"/>
<dbReference type="GO" id="GO:0009253">
    <property type="term" value="P:peptidoglycan catabolic process"/>
    <property type="evidence" value="ECO:0007669"/>
    <property type="project" value="InterPro"/>
</dbReference>
<comment type="catalytic activity">
    <reaction evidence="1">
        <text>Hydrolyzes the link between N-acetylmuramoyl residues and L-amino acid residues in certain cell-wall glycopeptides.</text>
        <dbReference type="EC" id="3.5.1.28"/>
    </reaction>
</comment>
<dbReference type="EC" id="3.5.1.28" evidence="2"/>
<dbReference type="Proteomes" id="UP000198796">
    <property type="component" value="Unassembled WGS sequence"/>
</dbReference>
<keyword evidence="6" id="KW-1185">Reference proteome</keyword>
<feature type="domain" description="MurNAc-LAA" evidence="4">
    <location>
        <begin position="242"/>
        <end position="397"/>
    </location>
</feature>
<dbReference type="PANTHER" id="PTHR30404">
    <property type="entry name" value="N-ACETYLMURAMOYL-L-ALANINE AMIDASE"/>
    <property type="match status" value="1"/>
</dbReference>